<evidence type="ECO:0000256" key="7">
    <source>
        <dbReference type="SAM" id="Phobius"/>
    </source>
</evidence>
<dbReference type="GO" id="GO:0005886">
    <property type="term" value="C:plasma membrane"/>
    <property type="evidence" value="ECO:0007669"/>
    <property type="project" value="UniProtKB-SubCell"/>
</dbReference>
<dbReference type="EMBL" id="CP036291">
    <property type="protein sequence ID" value="QDU90879.1"/>
    <property type="molecule type" value="Genomic_DNA"/>
</dbReference>
<dbReference type="PRINTS" id="PR01837">
    <property type="entry name" value="MGTCSAPBPROT"/>
</dbReference>
<reference evidence="9 10" key="1">
    <citation type="submission" date="2019-02" db="EMBL/GenBank/DDBJ databases">
        <title>Deep-cultivation of Planctomycetes and their phenomic and genomic characterization uncovers novel biology.</title>
        <authorList>
            <person name="Wiegand S."/>
            <person name="Jogler M."/>
            <person name="Boedeker C."/>
            <person name="Pinto D."/>
            <person name="Vollmers J."/>
            <person name="Rivas-Marin E."/>
            <person name="Kohn T."/>
            <person name="Peeters S.H."/>
            <person name="Heuer A."/>
            <person name="Rast P."/>
            <person name="Oberbeckmann S."/>
            <person name="Bunk B."/>
            <person name="Jeske O."/>
            <person name="Meyerdierks A."/>
            <person name="Storesund J.E."/>
            <person name="Kallscheuer N."/>
            <person name="Luecker S."/>
            <person name="Lage O.M."/>
            <person name="Pohl T."/>
            <person name="Merkel B.J."/>
            <person name="Hornburger P."/>
            <person name="Mueller R.-W."/>
            <person name="Bruemmer F."/>
            <person name="Labrenz M."/>
            <person name="Spormann A.M."/>
            <person name="Op den Camp H."/>
            <person name="Overmann J."/>
            <person name="Amann R."/>
            <person name="Jetten M.S.M."/>
            <person name="Mascher T."/>
            <person name="Medema M.H."/>
            <person name="Devos D.P."/>
            <person name="Kaster A.-K."/>
            <person name="Ovreas L."/>
            <person name="Rohde M."/>
            <person name="Galperin M.Y."/>
            <person name="Jogler C."/>
        </authorList>
    </citation>
    <scope>NUCLEOTIDE SEQUENCE [LARGE SCALE GENOMIC DNA]</scope>
    <source>
        <strain evidence="9 10">Pla175</strain>
    </source>
</reference>
<sequence>MRPAPQTHGYLMEFDLAAFTDQSIRLAVAVALGGVIGAERELDGHWAGVRTHMMVSLGAAIFSIVAQPFCQESPAQITRVIQGVAAGIGFLGAGTILKLDHKRKVMGLTTAASIWLAAAVGTAVGLGQLPLAVASTAMAIVVLLFLRPLRWLLSKLGRDEPHQRSEESDS</sequence>
<feature type="transmembrane region" description="Helical" evidence="7">
    <location>
        <begin position="105"/>
        <end position="123"/>
    </location>
</feature>
<keyword evidence="3" id="KW-1003">Cell membrane</keyword>
<evidence type="ECO:0000259" key="8">
    <source>
        <dbReference type="Pfam" id="PF02308"/>
    </source>
</evidence>
<evidence type="ECO:0000313" key="9">
    <source>
        <dbReference type="EMBL" id="QDU90879.1"/>
    </source>
</evidence>
<dbReference type="KEGG" id="pnd:Pla175_42920"/>
<feature type="transmembrane region" description="Helical" evidence="7">
    <location>
        <begin position="129"/>
        <end position="146"/>
    </location>
</feature>
<dbReference type="Pfam" id="PF02308">
    <property type="entry name" value="MgtC"/>
    <property type="match status" value="1"/>
</dbReference>
<evidence type="ECO:0000256" key="6">
    <source>
        <dbReference type="ARBA" id="ARBA00023136"/>
    </source>
</evidence>
<dbReference type="InterPro" id="IPR049177">
    <property type="entry name" value="MgtC_SapB_SrpB_YhiD_N"/>
</dbReference>
<protein>
    <submittedName>
        <fullName evidence="9">Putative Mg(2+) transport ATPase</fullName>
    </submittedName>
</protein>
<organism evidence="9 10">
    <name type="scientific">Pirellulimonas nuda</name>
    <dbReference type="NCBI Taxonomy" id="2528009"/>
    <lineage>
        <taxon>Bacteria</taxon>
        <taxon>Pseudomonadati</taxon>
        <taxon>Planctomycetota</taxon>
        <taxon>Planctomycetia</taxon>
        <taxon>Pirellulales</taxon>
        <taxon>Lacipirellulaceae</taxon>
        <taxon>Pirellulimonas</taxon>
    </lineage>
</organism>
<dbReference type="AlphaFoldDB" id="A0A518DHD3"/>
<keyword evidence="10" id="KW-1185">Reference proteome</keyword>
<evidence type="ECO:0000256" key="5">
    <source>
        <dbReference type="ARBA" id="ARBA00022989"/>
    </source>
</evidence>
<feature type="domain" description="MgtC/SapB/SrpB/YhiD N-terminal" evidence="8">
    <location>
        <begin position="26"/>
        <end position="149"/>
    </location>
</feature>
<evidence type="ECO:0000256" key="4">
    <source>
        <dbReference type="ARBA" id="ARBA00022692"/>
    </source>
</evidence>
<evidence type="ECO:0000256" key="1">
    <source>
        <dbReference type="ARBA" id="ARBA00004651"/>
    </source>
</evidence>
<evidence type="ECO:0000256" key="2">
    <source>
        <dbReference type="ARBA" id="ARBA00009298"/>
    </source>
</evidence>
<gene>
    <name evidence="9" type="ORF">Pla175_42920</name>
</gene>
<accession>A0A518DHD3</accession>
<comment type="subcellular location">
    <subcellularLocation>
        <location evidence="1">Cell membrane</location>
        <topology evidence="1">Multi-pass membrane protein</topology>
    </subcellularLocation>
</comment>
<dbReference type="Proteomes" id="UP000317429">
    <property type="component" value="Chromosome"/>
</dbReference>
<keyword evidence="4 7" id="KW-0812">Transmembrane</keyword>
<dbReference type="PANTHER" id="PTHR33778">
    <property type="entry name" value="PROTEIN MGTC"/>
    <property type="match status" value="1"/>
</dbReference>
<keyword evidence="5 7" id="KW-1133">Transmembrane helix</keyword>
<dbReference type="InterPro" id="IPR003416">
    <property type="entry name" value="MgtC/SapB/SrpB/YhiD_fam"/>
</dbReference>
<proteinExistence type="inferred from homology"/>
<evidence type="ECO:0000313" key="10">
    <source>
        <dbReference type="Proteomes" id="UP000317429"/>
    </source>
</evidence>
<name>A0A518DHD3_9BACT</name>
<comment type="similarity">
    <text evidence="2">Belongs to the MgtC/SapB family.</text>
</comment>
<evidence type="ECO:0000256" key="3">
    <source>
        <dbReference type="ARBA" id="ARBA00022475"/>
    </source>
</evidence>
<keyword evidence="6 7" id="KW-0472">Membrane</keyword>
<dbReference type="PANTHER" id="PTHR33778:SF1">
    <property type="entry name" value="MAGNESIUM TRANSPORTER YHID-RELATED"/>
    <property type="match status" value="1"/>
</dbReference>
<dbReference type="OrthoDB" id="9811198at2"/>